<keyword evidence="1" id="KW-0732">Signal</keyword>
<accession>A0ABW1DEE1</accession>
<gene>
    <name evidence="3" type="ORF">ACFPZ3_66895</name>
</gene>
<protein>
    <submittedName>
        <fullName evidence="3">RICIN domain-containing protein</fullName>
    </submittedName>
</protein>
<dbReference type="Proteomes" id="UP001596058">
    <property type="component" value="Unassembled WGS sequence"/>
</dbReference>
<proteinExistence type="predicted"/>
<feature type="chain" id="PRO_5045771357" evidence="1">
    <location>
        <begin position="29"/>
        <end position="204"/>
    </location>
</feature>
<evidence type="ECO:0000313" key="4">
    <source>
        <dbReference type="Proteomes" id="UP001596058"/>
    </source>
</evidence>
<dbReference type="EMBL" id="JBHSPA010000123">
    <property type="protein sequence ID" value="MFC5835328.1"/>
    <property type="molecule type" value="Genomic_DNA"/>
</dbReference>
<dbReference type="CDD" id="cd00161">
    <property type="entry name" value="beta-trefoil_Ricin-like"/>
    <property type="match status" value="1"/>
</dbReference>
<feature type="domain" description="Ricin B lectin" evidence="2">
    <location>
        <begin position="104"/>
        <end position="166"/>
    </location>
</feature>
<feature type="signal peptide" evidence="1">
    <location>
        <begin position="1"/>
        <end position="28"/>
    </location>
</feature>
<sequence>MSKPKTCLKSIAASFLVFTVLPPPFAGAESSRDRGPDTWITNKITGGQLFVDIPRGCRYNVENPDCVLGSRVRLGARIGGNYHAFFFENAPGGGWDQIKWIELKGTKCLDVAGDGKANGTAVVLRDCNRGLNQQWRTDMFYAGPHKGFKILVSISSGKCLDVANGAYPDWPRPDAPLQIWDCFHPTELRKAANRVNQVWEYRGR</sequence>
<dbReference type="SUPFAM" id="SSF50370">
    <property type="entry name" value="Ricin B-like lectins"/>
    <property type="match status" value="1"/>
</dbReference>
<comment type="caution">
    <text evidence="3">The sequence shown here is derived from an EMBL/GenBank/DDBJ whole genome shotgun (WGS) entry which is preliminary data.</text>
</comment>
<dbReference type="RefSeq" id="WP_379524748.1">
    <property type="nucleotide sequence ID" value="NZ_JBHSPA010000123.1"/>
</dbReference>
<dbReference type="Gene3D" id="2.80.10.50">
    <property type="match status" value="1"/>
</dbReference>
<evidence type="ECO:0000259" key="2">
    <source>
        <dbReference type="Pfam" id="PF14200"/>
    </source>
</evidence>
<evidence type="ECO:0000256" key="1">
    <source>
        <dbReference type="SAM" id="SignalP"/>
    </source>
</evidence>
<name>A0ABW1DEE1_9ACTN</name>
<dbReference type="Pfam" id="PF14200">
    <property type="entry name" value="RicinB_lectin_2"/>
    <property type="match status" value="1"/>
</dbReference>
<dbReference type="InterPro" id="IPR000772">
    <property type="entry name" value="Ricin_B_lectin"/>
</dbReference>
<reference evidence="4" key="1">
    <citation type="journal article" date="2019" name="Int. J. Syst. Evol. Microbiol.">
        <title>The Global Catalogue of Microorganisms (GCM) 10K type strain sequencing project: providing services to taxonomists for standard genome sequencing and annotation.</title>
        <authorList>
            <consortium name="The Broad Institute Genomics Platform"/>
            <consortium name="The Broad Institute Genome Sequencing Center for Infectious Disease"/>
            <person name="Wu L."/>
            <person name="Ma J."/>
        </authorList>
    </citation>
    <scope>NUCLEOTIDE SEQUENCE [LARGE SCALE GENOMIC DNA]</scope>
    <source>
        <strain evidence="4">CCUG 53903</strain>
    </source>
</reference>
<evidence type="ECO:0000313" key="3">
    <source>
        <dbReference type="EMBL" id="MFC5835328.1"/>
    </source>
</evidence>
<dbReference type="PROSITE" id="PS50231">
    <property type="entry name" value="RICIN_B_LECTIN"/>
    <property type="match status" value="1"/>
</dbReference>
<organism evidence="3 4">
    <name type="scientific">Nonomuraea insulae</name>
    <dbReference type="NCBI Taxonomy" id="1616787"/>
    <lineage>
        <taxon>Bacteria</taxon>
        <taxon>Bacillati</taxon>
        <taxon>Actinomycetota</taxon>
        <taxon>Actinomycetes</taxon>
        <taxon>Streptosporangiales</taxon>
        <taxon>Streptosporangiaceae</taxon>
        <taxon>Nonomuraea</taxon>
    </lineage>
</organism>
<keyword evidence="4" id="KW-1185">Reference proteome</keyword>
<dbReference type="InterPro" id="IPR035992">
    <property type="entry name" value="Ricin_B-like_lectins"/>
</dbReference>